<dbReference type="SMART" id="SM00871">
    <property type="entry name" value="AraC_E_bind"/>
    <property type="match status" value="1"/>
</dbReference>
<dbReference type="GO" id="GO:0043565">
    <property type="term" value="F:sequence-specific DNA binding"/>
    <property type="evidence" value="ECO:0007669"/>
    <property type="project" value="InterPro"/>
</dbReference>
<dbReference type="HOGENOM" id="CLU_000445_81_1_10"/>
<name>E4T7R9_PALPW</name>
<dbReference type="STRING" id="694427.Palpr_2631"/>
<dbReference type="InterPro" id="IPR020449">
    <property type="entry name" value="Tscrpt_reg_AraC-type_HTH"/>
</dbReference>
<dbReference type="InterPro" id="IPR009057">
    <property type="entry name" value="Homeodomain-like_sf"/>
</dbReference>
<reference evidence="5 6" key="2">
    <citation type="journal article" date="2011" name="Stand. Genomic Sci.">
        <title>Complete genome sequence of Paludibacter propionicigenes type strain (WB4).</title>
        <authorList>
            <person name="Gronow S."/>
            <person name="Munk C."/>
            <person name="Lapidus A."/>
            <person name="Nolan M."/>
            <person name="Lucas S."/>
            <person name="Hammon N."/>
            <person name="Deshpande S."/>
            <person name="Cheng J.F."/>
            <person name="Tapia R."/>
            <person name="Han C."/>
            <person name="Goodwin L."/>
            <person name="Pitluck S."/>
            <person name="Liolios K."/>
            <person name="Ivanova N."/>
            <person name="Mavromatis K."/>
            <person name="Mikhailova N."/>
            <person name="Pati A."/>
            <person name="Chen A."/>
            <person name="Palaniappan K."/>
            <person name="Land M."/>
            <person name="Hauser L."/>
            <person name="Chang Y.J."/>
            <person name="Jeffries C.D."/>
            <person name="Brambilla E."/>
            <person name="Rohde M."/>
            <person name="Goker M."/>
            <person name="Detter J.C."/>
            <person name="Woyke T."/>
            <person name="Bristow J."/>
            <person name="Eisen J.A."/>
            <person name="Markowitz V."/>
            <person name="Hugenholtz P."/>
            <person name="Kyrpides N.C."/>
            <person name="Klenk H.P."/>
        </authorList>
    </citation>
    <scope>NUCLEOTIDE SEQUENCE [LARGE SCALE GENOMIC DNA]</scope>
    <source>
        <strain evidence="6">DSM 17365 / JCM 13257 / WB4</strain>
    </source>
</reference>
<dbReference type="Proteomes" id="UP000008718">
    <property type="component" value="Chromosome"/>
</dbReference>
<evidence type="ECO:0000256" key="2">
    <source>
        <dbReference type="ARBA" id="ARBA00023125"/>
    </source>
</evidence>
<dbReference type="eggNOG" id="COG3449">
    <property type="taxonomic scope" value="Bacteria"/>
</dbReference>
<dbReference type="KEGG" id="ppn:Palpr_2631"/>
<sequence>MNIQQQSRTEYISRINRVMEYIDNHYYEQVNLDRLAQIAHFSPFHFHRIFCALTGETPADFCLRIRIEKAAQQLKDAPRKSISDIVFDCGFSSMALFARTFRKHFGMSATAYRKIEQPIIVKDGIYYSKNGQPLSKKNQIYVPLNNELCSVNLKQMVIMETNVIVKELPDMQAIYCRHTGAFNEIHLAYTKLMQFAGPRGLIGKDSHTATVYHDDPSVTEIGKVRQSACLVVDKEVAVEGEIAKLTIKGGRYAVGHFEIDVTEFENAWNTMCVWMTESGYEPGEGNPYEYYYADPENHPEHKFVLDICIPVKSM</sequence>
<organism evidence="5 6">
    <name type="scientific">Paludibacter propionicigenes (strain DSM 17365 / JCM 13257 / WB4)</name>
    <dbReference type="NCBI Taxonomy" id="694427"/>
    <lineage>
        <taxon>Bacteria</taxon>
        <taxon>Pseudomonadati</taxon>
        <taxon>Bacteroidota</taxon>
        <taxon>Bacteroidia</taxon>
        <taxon>Bacteroidales</taxon>
        <taxon>Paludibacteraceae</taxon>
        <taxon>Paludibacter</taxon>
    </lineage>
</organism>
<keyword evidence="1" id="KW-0805">Transcription regulation</keyword>
<dbReference type="PANTHER" id="PTHR40055:SF1">
    <property type="entry name" value="TRANSCRIPTIONAL REGULATOR YGIV-RELATED"/>
    <property type="match status" value="1"/>
</dbReference>
<keyword evidence="3" id="KW-0804">Transcription</keyword>
<dbReference type="PANTHER" id="PTHR40055">
    <property type="entry name" value="TRANSCRIPTIONAL REGULATOR YGIV-RELATED"/>
    <property type="match status" value="1"/>
</dbReference>
<dbReference type="InterPro" id="IPR011256">
    <property type="entry name" value="Reg_factor_effector_dom_sf"/>
</dbReference>
<evidence type="ECO:0000256" key="1">
    <source>
        <dbReference type="ARBA" id="ARBA00023015"/>
    </source>
</evidence>
<dbReference type="InterPro" id="IPR010499">
    <property type="entry name" value="AraC_E-bd"/>
</dbReference>
<dbReference type="RefSeq" id="WP_013446132.1">
    <property type="nucleotide sequence ID" value="NC_014734.1"/>
</dbReference>
<feature type="domain" description="HTH araC/xylS-type" evidence="4">
    <location>
        <begin position="16"/>
        <end position="115"/>
    </location>
</feature>
<evidence type="ECO:0000313" key="5">
    <source>
        <dbReference type="EMBL" id="ADQ80763.1"/>
    </source>
</evidence>
<keyword evidence="6" id="KW-1185">Reference proteome</keyword>
<dbReference type="eggNOG" id="COG2207">
    <property type="taxonomic scope" value="Bacteria"/>
</dbReference>
<dbReference type="GO" id="GO:0003700">
    <property type="term" value="F:DNA-binding transcription factor activity"/>
    <property type="evidence" value="ECO:0007669"/>
    <property type="project" value="InterPro"/>
</dbReference>
<accession>E4T7R9</accession>
<dbReference type="InterPro" id="IPR018060">
    <property type="entry name" value="HTH_AraC"/>
</dbReference>
<dbReference type="PROSITE" id="PS01124">
    <property type="entry name" value="HTH_ARAC_FAMILY_2"/>
    <property type="match status" value="1"/>
</dbReference>
<proteinExistence type="predicted"/>
<dbReference type="Pfam" id="PF12833">
    <property type="entry name" value="HTH_18"/>
    <property type="match status" value="1"/>
</dbReference>
<dbReference type="InterPro" id="IPR050908">
    <property type="entry name" value="SmbC-like"/>
</dbReference>
<gene>
    <name evidence="5" type="ordered locus">Palpr_2631</name>
</gene>
<dbReference type="Pfam" id="PF06445">
    <property type="entry name" value="GyrI-like"/>
    <property type="match status" value="1"/>
</dbReference>
<dbReference type="OrthoDB" id="9816011at2"/>
<dbReference type="AlphaFoldDB" id="E4T7R9"/>
<dbReference type="SUPFAM" id="SSF46689">
    <property type="entry name" value="Homeodomain-like"/>
    <property type="match status" value="2"/>
</dbReference>
<dbReference type="SMART" id="SM00342">
    <property type="entry name" value="HTH_ARAC"/>
    <property type="match status" value="1"/>
</dbReference>
<dbReference type="PRINTS" id="PR00032">
    <property type="entry name" value="HTHARAC"/>
</dbReference>
<protein>
    <submittedName>
        <fullName evidence="5">Transcriptional regulator, AraC family</fullName>
    </submittedName>
</protein>
<dbReference type="EMBL" id="CP002345">
    <property type="protein sequence ID" value="ADQ80763.1"/>
    <property type="molecule type" value="Genomic_DNA"/>
</dbReference>
<dbReference type="SUPFAM" id="SSF55136">
    <property type="entry name" value="Probable bacterial effector-binding domain"/>
    <property type="match status" value="1"/>
</dbReference>
<keyword evidence="2" id="KW-0238">DNA-binding</keyword>
<evidence type="ECO:0000256" key="3">
    <source>
        <dbReference type="ARBA" id="ARBA00023163"/>
    </source>
</evidence>
<dbReference type="Gene3D" id="3.20.80.10">
    <property type="entry name" value="Regulatory factor, effector binding domain"/>
    <property type="match status" value="1"/>
</dbReference>
<reference key="1">
    <citation type="submission" date="2010-11" db="EMBL/GenBank/DDBJ databases">
        <title>The complete genome of Paludibacter propionicigenes DSM 17365.</title>
        <authorList>
            <consortium name="US DOE Joint Genome Institute (JGI-PGF)"/>
            <person name="Lucas S."/>
            <person name="Copeland A."/>
            <person name="Lapidus A."/>
            <person name="Bruce D."/>
            <person name="Goodwin L."/>
            <person name="Pitluck S."/>
            <person name="Kyrpides N."/>
            <person name="Mavromatis K."/>
            <person name="Ivanova N."/>
            <person name="Munk A.C."/>
            <person name="Brettin T."/>
            <person name="Detter J.C."/>
            <person name="Han C."/>
            <person name="Tapia R."/>
            <person name="Land M."/>
            <person name="Hauser L."/>
            <person name="Markowitz V."/>
            <person name="Cheng J.-F."/>
            <person name="Hugenholtz P."/>
            <person name="Woyke T."/>
            <person name="Wu D."/>
            <person name="Gronow S."/>
            <person name="Wellnitz S."/>
            <person name="Brambilla E."/>
            <person name="Klenk H.-P."/>
            <person name="Eisen J.A."/>
        </authorList>
    </citation>
    <scope>NUCLEOTIDE SEQUENCE</scope>
    <source>
        <strain>WB4</strain>
    </source>
</reference>
<dbReference type="InterPro" id="IPR029442">
    <property type="entry name" value="GyrI-like"/>
</dbReference>
<evidence type="ECO:0000259" key="4">
    <source>
        <dbReference type="PROSITE" id="PS01124"/>
    </source>
</evidence>
<dbReference type="Gene3D" id="1.10.10.60">
    <property type="entry name" value="Homeodomain-like"/>
    <property type="match status" value="2"/>
</dbReference>
<evidence type="ECO:0000313" key="6">
    <source>
        <dbReference type="Proteomes" id="UP000008718"/>
    </source>
</evidence>